<sequence>MRQIKTVMAIMGVVGALFLGGAGLTAAAAVKFISHSKTAAGIVTDVLIVIDSDGNKVKPVFTFTTDKGEEVTAKSGLRYRPGKYTTGEAVTVRYNSSAPSQARIDTFMESWLPTLILGGMGCVFLAVGLQYFVRQRLSAKRRQELLQTGHRVAARINGVVQETNYKINGRSPYVISIQWHDEALDGPRTGKSEHLWFNPEAYLNGRTELDVYVDPSNPKRYYADVSWLPKDNA</sequence>
<dbReference type="AlphaFoldDB" id="A0A0G1YGH0"/>
<gene>
    <name evidence="3" type="ORF">UY92_C0006G0099</name>
</gene>
<accession>A0A0G1YGH0</accession>
<name>A0A0G1YGH0_9BACT</name>
<feature type="domain" description="DUF3592" evidence="2">
    <location>
        <begin position="50"/>
        <end position="107"/>
    </location>
</feature>
<keyword evidence="1" id="KW-0812">Transmembrane</keyword>
<evidence type="ECO:0000313" key="3">
    <source>
        <dbReference type="EMBL" id="KKW42538.1"/>
    </source>
</evidence>
<feature type="transmembrane region" description="Helical" evidence="1">
    <location>
        <begin position="111"/>
        <end position="133"/>
    </location>
</feature>
<dbReference type="EMBL" id="LCRX01000006">
    <property type="protein sequence ID" value="KKW42538.1"/>
    <property type="molecule type" value="Genomic_DNA"/>
</dbReference>
<organism evidence="3 4">
    <name type="scientific">Candidatus Magasanikbacteria bacterium GW2011_GWA2_56_11</name>
    <dbReference type="NCBI Taxonomy" id="1619044"/>
    <lineage>
        <taxon>Bacteria</taxon>
        <taxon>Candidatus Magasanikiibacteriota</taxon>
    </lineage>
</organism>
<keyword evidence="1" id="KW-1133">Transmembrane helix</keyword>
<dbReference type="STRING" id="1619044.UY92_C0006G0099"/>
<dbReference type="Proteomes" id="UP000033870">
    <property type="component" value="Unassembled WGS sequence"/>
</dbReference>
<reference evidence="3 4" key="1">
    <citation type="journal article" date="2015" name="Nature">
        <title>rRNA introns, odd ribosomes, and small enigmatic genomes across a large radiation of phyla.</title>
        <authorList>
            <person name="Brown C.T."/>
            <person name="Hug L.A."/>
            <person name="Thomas B.C."/>
            <person name="Sharon I."/>
            <person name="Castelle C.J."/>
            <person name="Singh A."/>
            <person name="Wilkins M.J."/>
            <person name="Williams K.H."/>
            <person name="Banfield J.F."/>
        </authorList>
    </citation>
    <scope>NUCLEOTIDE SEQUENCE [LARGE SCALE GENOMIC DNA]</scope>
</reference>
<evidence type="ECO:0000256" key="1">
    <source>
        <dbReference type="SAM" id="Phobius"/>
    </source>
</evidence>
<comment type="caution">
    <text evidence="3">The sequence shown here is derived from an EMBL/GenBank/DDBJ whole genome shotgun (WGS) entry which is preliminary data.</text>
</comment>
<proteinExistence type="predicted"/>
<dbReference type="Pfam" id="PF12158">
    <property type="entry name" value="DUF3592"/>
    <property type="match status" value="1"/>
</dbReference>
<evidence type="ECO:0000313" key="4">
    <source>
        <dbReference type="Proteomes" id="UP000033870"/>
    </source>
</evidence>
<evidence type="ECO:0000259" key="2">
    <source>
        <dbReference type="Pfam" id="PF12158"/>
    </source>
</evidence>
<dbReference type="InterPro" id="IPR021994">
    <property type="entry name" value="DUF3592"/>
</dbReference>
<keyword evidence="1" id="KW-0472">Membrane</keyword>
<protein>
    <recommendedName>
        <fullName evidence="2">DUF3592 domain-containing protein</fullName>
    </recommendedName>
</protein>